<dbReference type="PANTHER" id="PTHR43372">
    <property type="entry name" value="FATTY-ACID AMIDE HYDROLASE"/>
    <property type="match status" value="1"/>
</dbReference>
<dbReference type="InParanoid" id="A0A0N1IJW0"/>
<dbReference type="SUPFAM" id="SSF75304">
    <property type="entry name" value="Amidase signature (AS) enzymes"/>
    <property type="match status" value="1"/>
</dbReference>
<dbReference type="STRING" id="76193.A0A0N1IJW0"/>
<evidence type="ECO:0000259" key="1">
    <source>
        <dbReference type="Pfam" id="PF01425"/>
    </source>
</evidence>
<dbReference type="Gene3D" id="3.90.1300.10">
    <property type="entry name" value="Amidase signature (AS) domain"/>
    <property type="match status" value="1"/>
</dbReference>
<keyword evidence="3" id="KW-1185">Reference proteome</keyword>
<dbReference type="InterPro" id="IPR036928">
    <property type="entry name" value="AS_sf"/>
</dbReference>
<gene>
    <name evidence="2" type="ORF">RR48_00718</name>
</gene>
<dbReference type="GO" id="GO:0012505">
    <property type="term" value="C:endomembrane system"/>
    <property type="evidence" value="ECO:0007669"/>
    <property type="project" value="TreeGrafter"/>
</dbReference>
<comment type="caution">
    <text evidence="2">The sequence shown here is derived from an EMBL/GenBank/DDBJ whole genome shotgun (WGS) entry which is preliminary data.</text>
</comment>
<evidence type="ECO:0000313" key="2">
    <source>
        <dbReference type="EMBL" id="KPJ21489.1"/>
    </source>
</evidence>
<reference evidence="2 3" key="1">
    <citation type="journal article" date="2015" name="Nat. Commun.">
        <title>Outbred genome sequencing and CRISPR/Cas9 gene editing in butterflies.</title>
        <authorList>
            <person name="Li X."/>
            <person name="Fan D."/>
            <person name="Zhang W."/>
            <person name="Liu G."/>
            <person name="Zhang L."/>
            <person name="Zhao L."/>
            <person name="Fang X."/>
            <person name="Chen L."/>
            <person name="Dong Y."/>
            <person name="Chen Y."/>
            <person name="Ding Y."/>
            <person name="Zhao R."/>
            <person name="Feng M."/>
            <person name="Zhu Y."/>
            <person name="Feng Y."/>
            <person name="Jiang X."/>
            <person name="Zhu D."/>
            <person name="Xiang H."/>
            <person name="Feng X."/>
            <person name="Li S."/>
            <person name="Wang J."/>
            <person name="Zhang G."/>
            <person name="Kronforst M.R."/>
            <person name="Wang W."/>
        </authorList>
    </citation>
    <scope>NUCLEOTIDE SEQUENCE [LARGE SCALE GENOMIC DNA]</scope>
    <source>
        <strain evidence="2">Ya'a_city_454_Pm</strain>
        <tissue evidence="2">Whole body</tissue>
    </source>
</reference>
<feature type="non-terminal residue" evidence="2">
    <location>
        <position position="1"/>
    </location>
</feature>
<dbReference type="PANTHER" id="PTHR43372:SF3">
    <property type="entry name" value="AT07710P-RELATED"/>
    <property type="match status" value="1"/>
</dbReference>
<organism evidence="2 3">
    <name type="scientific">Papilio machaon</name>
    <name type="common">Old World swallowtail butterfly</name>
    <dbReference type="NCBI Taxonomy" id="76193"/>
    <lineage>
        <taxon>Eukaryota</taxon>
        <taxon>Metazoa</taxon>
        <taxon>Ecdysozoa</taxon>
        <taxon>Arthropoda</taxon>
        <taxon>Hexapoda</taxon>
        <taxon>Insecta</taxon>
        <taxon>Pterygota</taxon>
        <taxon>Neoptera</taxon>
        <taxon>Endopterygota</taxon>
        <taxon>Lepidoptera</taxon>
        <taxon>Glossata</taxon>
        <taxon>Ditrysia</taxon>
        <taxon>Papilionoidea</taxon>
        <taxon>Papilionidae</taxon>
        <taxon>Papilioninae</taxon>
        <taxon>Papilio</taxon>
    </lineage>
</organism>
<name>A0A0N1IJW0_PAPMA</name>
<feature type="domain" description="Amidase" evidence="1">
    <location>
        <begin position="5"/>
        <end position="148"/>
    </location>
</feature>
<dbReference type="Pfam" id="PF01425">
    <property type="entry name" value="Amidase"/>
    <property type="match status" value="1"/>
</dbReference>
<dbReference type="Proteomes" id="UP000053240">
    <property type="component" value="Unassembled WGS sequence"/>
</dbReference>
<protein>
    <submittedName>
        <fullName evidence="2">Fatty-acid amide hydrolase 2</fullName>
    </submittedName>
</protein>
<dbReference type="GO" id="GO:0016787">
    <property type="term" value="F:hydrolase activity"/>
    <property type="evidence" value="ECO:0007669"/>
    <property type="project" value="UniProtKB-KW"/>
</dbReference>
<dbReference type="InterPro" id="IPR023631">
    <property type="entry name" value="Amidase_dom"/>
</dbReference>
<dbReference type="AlphaFoldDB" id="A0A0N1IJW0"/>
<dbReference type="InterPro" id="IPR052739">
    <property type="entry name" value="FAAH2"/>
</dbReference>
<dbReference type="EMBL" id="LADJ01050537">
    <property type="protein sequence ID" value="KPJ21489.1"/>
    <property type="molecule type" value="Genomic_DNA"/>
</dbReference>
<evidence type="ECO:0000313" key="3">
    <source>
        <dbReference type="Proteomes" id="UP000053240"/>
    </source>
</evidence>
<sequence>LTSGEVVGAFIERVKEVNPYLNAVVDERFEEALQEANTLDQRLHEARWGGADTELLKDKPLYGLPFTVKESCSLAGMSDSVGCVERSGSRAASDGAAVRRVRGAGAVPLLVSATPELCLGWETTSLLHGRTNNPYDLHCTPGGSSGGEVRLSNYFFFKKRKIIFPQIFYSLTQLICITEV</sequence>
<accession>A0A0N1IJW0</accession>
<proteinExistence type="predicted"/>
<keyword evidence="2" id="KW-0378">Hydrolase</keyword>